<evidence type="ECO:0000313" key="13">
    <source>
        <dbReference type="EMBL" id="SBW11838.1"/>
    </source>
</evidence>
<evidence type="ECO:0000259" key="11">
    <source>
        <dbReference type="PROSITE" id="PS50111"/>
    </source>
</evidence>
<dbReference type="EMBL" id="FLUP01000002">
    <property type="protein sequence ID" value="SBW11838.1"/>
    <property type="molecule type" value="Genomic_DNA"/>
</dbReference>
<dbReference type="SMART" id="SM00283">
    <property type="entry name" value="MA"/>
    <property type="match status" value="1"/>
</dbReference>
<dbReference type="Pfam" id="PF17200">
    <property type="entry name" value="sCache_2"/>
    <property type="match status" value="1"/>
</dbReference>
<comment type="similarity">
    <text evidence="7">Belongs to the methyl-accepting chemotaxis (MCP) protein family.</text>
</comment>
<reference evidence="13" key="1">
    <citation type="submission" date="2016-04" db="EMBL/GenBank/DDBJ databases">
        <authorList>
            <person name="Evans L.H."/>
            <person name="Alamgir A."/>
            <person name="Owens N."/>
            <person name="Weber N.D."/>
            <person name="Virtaneva K."/>
            <person name="Barbian K."/>
            <person name="Babar A."/>
            <person name="Rosenke K."/>
        </authorList>
    </citation>
    <scope>NUCLEOTIDE SEQUENCE</scope>
    <source>
        <strain evidence="13">92-2</strain>
    </source>
</reference>
<keyword evidence="6 8" id="KW-0807">Transducer</keyword>
<evidence type="ECO:0000259" key="12">
    <source>
        <dbReference type="PROSITE" id="PS50885"/>
    </source>
</evidence>
<organism evidence="13">
    <name type="scientific">uncultured Desulfovibrio sp</name>
    <dbReference type="NCBI Taxonomy" id="167968"/>
    <lineage>
        <taxon>Bacteria</taxon>
        <taxon>Pseudomonadati</taxon>
        <taxon>Thermodesulfobacteriota</taxon>
        <taxon>Desulfovibrionia</taxon>
        <taxon>Desulfovibrionales</taxon>
        <taxon>Desulfovibrionaceae</taxon>
        <taxon>Desulfovibrio</taxon>
        <taxon>environmental samples</taxon>
    </lineage>
</organism>
<gene>
    <name evidence="13" type="ORF">KM92DES2_20206</name>
</gene>
<keyword evidence="9" id="KW-0175">Coiled coil</keyword>
<dbReference type="Pfam" id="PF00015">
    <property type="entry name" value="MCPsignal"/>
    <property type="match status" value="1"/>
</dbReference>
<dbReference type="PROSITE" id="PS50111">
    <property type="entry name" value="CHEMOTAXIS_TRANSDUC_2"/>
    <property type="match status" value="1"/>
</dbReference>
<sequence>MFRMFTISHRMFMILIFTLIIVGGLVYSLIHISNSATELSAQKVGEMFYEGQKQRIRDLSTTMANSIGEQISGITDITKRNAIIASAIKKARYEKDSSGYFFVYDGGIVVAHVFPDLVGKDLGNSVDKNGVRFNAELAKKAAEGGGFVTFVFNKPGGGTQSKIAYGSQVPGTSLWVGAGVYIDNVEQVKNEIAGQISDAIFANLKKILIGVVCCIVLLYIPLMLLITRSILTPIKAAREAAQRISNGDMDVQIVASGKDEVTVLERCMSEMTANVKKSLAISEEKTREAEQSAAKALEAVAEAERLTEEARSARSEGMLSAAKHLEQVVTAITSISAEISGNIEQAEQGATTQAARTTEAATAVEQMNCTVIEVAKNASATADLSTNMRQRAAEGAEVVFQSVQAIGNVQKDALVLKEEMTKLAEHAGAISQIMGVISDIADQTNLLALNAAIEAARAGEAGRGFAVVADEVRKLAEKTMSSTSDVGNAIGAIQKSVDSSIRQVDVTAGNVESATTLSQKSGEALREIVGMVDLTVDQVRGIATSSEEQSAATESITQTVTQVSSIATETATIMHTSARAVAALADEAKKLNNMVTELKNTK</sequence>
<evidence type="ECO:0000256" key="5">
    <source>
        <dbReference type="ARBA" id="ARBA00023136"/>
    </source>
</evidence>
<name>A0A212KJM9_9BACT</name>
<evidence type="ECO:0000256" key="3">
    <source>
        <dbReference type="ARBA" id="ARBA00022692"/>
    </source>
</evidence>
<dbReference type="SMART" id="SM01049">
    <property type="entry name" value="Cache_2"/>
    <property type="match status" value="1"/>
</dbReference>
<dbReference type="PROSITE" id="PS50885">
    <property type="entry name" value="HAMP"/>
    <property type="match status" value="1"/>
</dbReference>
<protein>
    <submittedName>
        <fullName evidence="13">Methyl-accepting chemotaxis sensory transducer</fullName>
    </submittedName>
</protein>
<evidence type="ECO:0000256" key="9">
    <source>
        <dbReference type="SAM" id="Coils"/>
    </source>
</evidence>
<feature type="domain" description="Methyl-accepting transducer" evidence="11">
    <location>
        <begin position="328"/>
        <end position="564"/>
    </location>
</feature>
<dbReference type="SUPFAM" id="SSF58104">
    <property type="entry name" value="Methyl-accepting chemotaxis protein (MCP) signaling domain"/>
    <property type="match status" value="1"/>
</dbReference>
<dbReference type="SMART" id="SM00304">
    <property type="entry name" value="HAMP"/>
    <property type="match status" value="1"/>
</dbReference>
<dbReference type="InterPro" id="IPR004089">
    <property type="entry name" value="MCPsignal_dom"/>
</dbReference>
<dbReference type="Pfam" id="PF00672">
    <property type="entry name" value="HAMP"/>
    <property type="match status" value="1"/>
</dbReference>
<dbReference type="AlphaFoldDB" id="A0A212KJM9"/>
<evidence type="ECO:0000256" key="10">
    <source>
        <dbReference type="SAM" id="Phobius"/>
    </source>
</evidence>
<dbReference type="InterPro" id="IPR003660">
    <property type="entry name" value="HAMP_dom"/>
</dbReference>
<dbReference type="Gene3D" id="1.10.287.950">
    <property type="entry name" value="Methyl-accepting chemotaxis protein"/>
    <property type="match status" value="1"/>
</dbReference>
<dbReference type="GO" id="GO:0007165">
    <property type="term" value="P:signal transduction"/>
    <property type="evidence" value="ECO:0007669"/>
    <property type="project" value="UniProtKB-KW"/>
</dbReference>
<dbReference type="PANTHER" id="PTHR32089:SF112">
    <property type="entry name" value="LYSOZYME-LIKE PROTEIN-RELATED"/>
    <property type="match status" value="1"/>
</dbReference>
<evidence type="ECO:0000256" key="7">
    <source>
        <dbReference type="ARBA" id="ARBA00029447"/>
    </source>
</evidence>
<proteinExistence type="inferred from homology"/>
<dbReference type="CDD" id="cd06225">
    <property type="entry name" value="HAMP"/>
    <property type="match status" value="1"/>
</dbReference>
<comment type="subcellular location">
    <subcellularLocation>
        <location evidence="1">Cell membrane</location>
        <topology evidence="1">Multi-pass membrane protein</topology>
    </subcellularLocation>
</comment>
<dbReference type="RefSeq" id="WP_192111987.1">
    <property type="nucleotide sequence ID" value="NZ_CABUEN010000002.1"/>
</dbReference>
<evidence type="ECO:0000256" key="6">
    <source>
        <dbReference type="ARBA" id="ARBA00023224"/>
    </source>
</evidence>
<evidence type="ECO:0000256" key="1">
    <source>
        <dbReference type="ARBA" id="ARBA00004651"/>
    </source>
</evidence>
<keyword evidence="4 10" id="KW-1133">Transmembrane helix</keyword>
<feature type="transmembrane region" description="Helical" evidence="10">
    <location>
        <begin position="207"/>
        <end position="226"/>
    </location>
</feature>
<evidence type="ECO:0000256" key="2">
    <source>
        <dbReference type="ARBA" id="ARBA00022475"/>
    </source>
</evidence>
<feature type="coiled-coil region" evidence="9">
    <location>
        <begin position="286"/>
        <end position="316"/>
    </location>
</feature>
<evidence type="ECO:0000256" key="8">
    <source>
        <dbReference type="PROSITE-ProRule" id="PRU00284"/>
    </source>
</evidence>
<keyword evidence="2" id="KW-1003">Cell membrane</keyword>
<keyword evidence="5 10" id="KW-0472">Membrane</keyword>
<feature type="domain" description="HAMP" evidence="12">
    <location>
        <begin position="228"/>
        <end position="280"/>
    </location>
</feature>
<dbReference type="CDD" id="cd11386">
    <property type="entry name" value="MCP_signal"/>
    <property type="match status" value="1"/>
</dbReference>
<dbReference type="Gene3D" id="3.30.450.20">
    <property type="entry name" value="PAS domain"/>
    <property type="match status" value="1"/>
</dbReference>
<dbReference type="PANTHER" id="PTHR32089">
    <property type="entry name" value="METHYL-ACCEPTING CHEMOTAXIS PROTEIN MCPB"/>
    <property type="match status" value="1"/>
</dbReference>
<keyword evidence="3 10" id="KW-0812">Transmembrane</keyword>
<dbReference type="InterPro" id="IPR033480">
    <property type="entry name" value="sCache_2"/>
</dbReference>
<accession>A0A212KJM9</accession>
<evidence type="ECO:0000256" key="4">
    <source>
        <dbReference type="ARBA" id="ARBA00022989"/>
    </source>
</evidence>
<dbReference type="Gene3D" id="1.10.8.500">
    <property type="entry name" value="HAMP domain in histidine kinase"/>
    <property type="match status" value="1"/>
</dbReference>
<feature type="transmembrane region" description="Helical" evidence="10">
    <location>
        <begin position="12"/>
        <end position="30"/>
    </location>
</feature>
<dbReference type="GO" id="GO:0005886">
    <property type="term" value="C:plasma membrane"/>
    <property type="evidence" value="ECO:0007669"/>
    <property type="project" value="UniProtKB-SubCell"/>
</dbReference>